<sequence>MSVLMRRENTLIIEPGSDISKIQIINFILLPNSKKHFEGPPLYGKPNINKHITGRYIISFTAAPLYRDIIQRHYLDYQYSAVKISSKANFNQASAHQIVPFQPSVDQSNQLTTRRATMLVDHVELFMSQVESAVGQHRSAFMNGDPKISQHPSGKYLIALNLFESHSDEILSKFGDVIYADKQQSQENQPLESLPIKQAQTEPQVPSQNAILQESDQKAEAPSQLVNASENTAAQKQKAEPHTPNREAPVQTSHPVKFHVRNCEETLKAIESALKMPREKFIDGSSYISAGSPGYNLSFLVKSHVYEQVRPLQETLSIQTERMESVVKPEQQTTQLKNSGYKPCTAETDSKFQSLQPEQKNPVKTDQPKFIQVNFHVMNCEETLKSIESILKIPREKFIHGKSSVVSKKPGFSLQFVVEPEYLERVQSLQKQLSIDMQVQANQFSGSLAKEQSQILQQAPPVNKESALQQNTDGNQNKPSESYPEPKRKLSCSNIITFLVEDVEEFLTNVEHRINQARSVFMYGKPNINKHITGRYIISFTAAPLYRDIIQRHYLDYQYSAVKISSKANFNQASAHQIVPFQPSVDQSNQLTTRRATMLVDHVELFMSQVESAVGQHRSAFMNGDPKISQHPSGKYLIALNLFESHSDEILSKFGDVIYADKQQSQENQPLESLPIKQAQTEPQVPSQNAILQESDQKAEAPSQLVNASENTAAQKQKAEPHTPNREAPVQTSHPVKFHVRNCEETLKAIESALKMPREKFIDGSSYISAGSPGYNLSFLVKSHVYEQVQASQLQQTQKQLQYQLQQDQIINQNIEQNQKIITEKNENQEQIEKSKHIKSQSLEQTSQVSQTNIQTNNVIPFLYESKQLQILSSQLTQCLEYSSGSEFIEIEISESQEAKHQNDLYNIETETSIFVEQSQLTVVQTTNKNVAEISHNLTSEESYEICISDSDEIE</sequence>
<reference evidence="3 4" key="2">
    <citation type="submission" date="2024-07" db="EMBL/GenBank/DDBJ databases">
        <authorList>
            <person name="Akdeniz Z."/>
        </authorList>
    </citation>
    <scope>NUCLEOTIDE SEQUENCE [LARGE SCALE GENOMIC DNA]</scope>
</reference>
<dbReference type="EMBL" id="CATOUU010001118">
    <property type="protein sequence ID" value="CAI9972961.1"/>
    <property type="molecule type" value="Genomic_DNA"/>
</dbReference>
<feature type="region of interest" description="Disordered" evidence="1">
    <location>
        <begin position="679"/>
        <end position="735"/>
    </location>
</feature>
<feature type="compositionally biased region" description="Polar residues" evidence="1">
    <location>
        <begin position="466"/>
        <end position="480"/>
    </location>
</feature>
<accession>A0AA86R7Q8</accession>
<evidence type="ECO:0000256" key="1">
    <source>
        <dbReference type="SAM" id="MobiDB-lite"/>
    </source>
</evidence>
<keyword evidence="4" id="KW-1185">Reference proteome</keyword>
<evidence type="ECO:0000313" key="4">
    <source>
        <dbReference type="Proteomes" id="UP001642409"/>
    </source>
</evidence>
<protein>
    <submittedName>
        <fullName evidence="3">Hypothetical_protein</fullName>
    </submittedName>
</protein>
<dbReference type="AlphaFoldDB" id="A0AA86R7Q8"/>
<feature type="compositionally biased region" description="Polar residues" evidence="1">
    <location>
        <begin position="224"/>
        <end position="235"/>
    </location>
</feature>
<feature type="compositionally biased region" description="Polar residues" evidence="1">
    <location>
        <begin position="704"/>
        <end position="715"/>
    </location>
</feature>
<feature type="compositionally biased region" description="Polar residues" evidence="1">
    <location>
        <begin position="199"/>
        <end position="214"/>
    </location>
</feature>
<feature type="region of interest" description="Disordered" evidence="1">
    <location>
        <begin position="199"/>
        <end position="255"/>
    </location>
</feature>
<feature type="compositionally biased region" description="Polar residues" evidence="1">
    <location>
        <begin position="679"/>
        <end position="694"/>
    </location>
</feature>
<gene>
    <name evidence="3" type="ORF">HINF_LOCUS28599</name>
    <name evidence="2" type="ORF">HINF_LOCUS60606</name>
</gene>
<feature type="region of interest" description="Disordered" evidence="1">
    <location>
        <begin position="455"/>
        <end position="487"/>
    </location>
</feature>
<name>A0AA86R7Q8_9EUKA</name>
<dbReference type="EMBL" id="CAXDID020000091">
    <property type="protein sequence ID" value="CAL6022343.1"/>
    <property type="molecule type" value="Genomic_DNA"/>
</dbReference>
<evidence type="ECO:0000313" key="3">
    <source>
        <dbReference type="EMBL" id="CAL6022343.1"/>
    </source>
</evidence>
<comment type="caution">
    <text evidence="2">The sequence shown here is derived from an EMBL/GenBank/DDBJ whole genome shotgun (WGS) entry which is preliminary data.</text>
</comment>
<reference evidence="2" key="1">
    <citation type="submission" date="2023-06" db="EMBL/GenBank/DDBJ databases">
        <authorList>
            <person name="Kurt Z."/>
        </authorList>
    </citation>
    <scope>NUCLEOTIDE SEQUENCE</scope>
</reference>
<proteinExistence type="predicted"/>
<organism evidence="2">
    <name type="scientific">Hexamita inflata</name>
    <dbReference type="NCBI Taxonomy" id="28002"/>
    <lineage>
        <taxon>Eukaryota</taxon>
        <taxon>Metamonada</taxon>
        <taxon>Diplomonadida</taxon>
        <taxon>Hexamitidae</taxon>
        <taxon>Hexamitinae</taxon>
        <taxon>Hexamita</taxon>
    </lineage>
</organism>
<dbReference type="Proteomes" id="UP001642409">
    <property type="component" value="Unassembled WGS sequence"/>
</dbReference>
<evidence type="ECO:0000313" key="2">
    <source>
        <dbReference type="EMBL" id="CAI9972961.1"/>
    </source>
</evidence>